<keyword evidence="3" id="KW-0238">DNA-binding</keyword>
<feature type="domain" description="Type I restriction modification DNA specificity" evidence="5">
    <location>
        <begin position="105"/>
        <end position="196"/>
    </location>
</feature>
<name>S2N5N5_LACPA</name>
<sequence length="419" mass="48113">MKDQQASYPQLRFKGFTDPWEERKLSSISERVTRKNKNNESTLPLTISAQDGLVDQNDFFNKQVASRDVTGYFLVKNGEFAYNKSYSNGYPWGAIKRLDKYDMGVLSTLYIVFRPTKINSQFLVSYYDTTRWYREVSKNAAEGARNHGLLNIAPTDFFNTLLVVPKIVDEQQKIGSFFKQLDDTITLHQRKLAKLKELKQGYLQKLFPRNGSKFPQLRFAGFADAWEQRKLSDIATLNARIGWQNLRTSEFLESGDYMLITGTNFHDGTVDYSTVHYVEKNRYEQDTKIQVENGSILITKDGTLGKVALVQGLNMPATLNAGVFNVKIKDPETIDVDYVYQYLAAPFLMKYANAKSTGGTIKHLNQNILIDFPVLLPRKREQVKLAELLNGLDNTITLHQRKLEKLQELKKGYLQKMFC</sequence>
<dbReference type="GO" id="GO:0009035">
    <property type="term" value="F:type I site-specific deoxyribonuclease activity"/>
    <property type="evidence" value="ECO:0007669"/>
    <property type="project" value="UniProtKB-EC"/>
</dbReference>
<evidence type="ECO:0000313" key="6">
    <source>
        <dbReference type="EMBL" id="EPC35235.1"/>
    </source>
</evidence>
<keyword evidence="6" id="KW-0378">Hydrolase</keyword>
<comment type="similarity">
    <text evidence="1">Belongs to the type-I restriction system S methylase family.</text>
</comment>
<evidence type="ECO:0000256" key="2">
    <source>
        <dbReference type="ARBA" id="ARBA00022747"/>
    </source>
</evidence>
<dbReference type="Gene3D" id="3.90.220.20">
    <property type="entry name" value="DNA methylase specificity domains"/>
    <property type="match status" value="2"/>
</dbReference>
<dbReference type="EMBL" id="ANMM01000040">
    <property type="protein sequence ID" value="EPC35235.1"/>
    <property type="molecule type" value="Genomic_DNA"/>
</dbReference>
<dbReference type="Gene3D" id="1.10.287.1120">
    <property type="entry name" value="Bipartite methylase S protein"/>
    <property type="match status" value="1"/>
</dbReference>
<evidence type="ECO:0000313" key="7">
    <source>
        <dbReference type="Proteomes" id="UP000014270"/>
    </source>
</evidence>
<feature type="domain" description="Type I restriction modification DNA specificity" evidence="5">
    <location>
        <begin position="225"/>
        <end position="407"/>
    </location>
</feature>
<evidence type="ECO:0000256" key="4">
    <source>
        <dbReference type="SAM" id="Coils"/>
    </source>
</evidence>
<comment type="caution">
    <text evidence="6">The sequence shown here is derived from an EMBL/GenBank/DDBJ whole genome shotgun (WGS) entry which is preliminary data.</text>
</comment>
<protein>
    <submittedName>
        <fullName evidence="6">Type I restriction-modification system, specificity subunit S</fullName>
        <ecNumber evidence="6">3.1.21.3</ecNumber>
    </submittedName>
</protein>
<keyword evidence="4" id="KW-0175">Coiled coil</keyword>
<evidence type="ECO:0000256" key="3">
    <source>
        <dbReference type="ARBA" id="ARBA00023125"/>
    </source>
</evidence>
<dbReference type="Proteomes" id="UP000014270">
    <property type="component" value="Unassembled WGS sequence"/>
</dbReference>
<dbReference type="Pfam" id="PF01420">
    <property type="entry name" value="Methylase_S"/>
    <property type="match status" value="2"/>
</dbReference>
<dbReference type="SUPFAM" id="SSF116734">
    <property type="entry name" value="DNA methylase specificity domain"/>
    <property type="match status" value="2"/>
</dbReference>
<dbReference type="InterPro" id="IPR000055">
    <property type="entry name" value="Restrct_endonuc_typeI_TRD"/>
</dbReference>
<dbReference type="InterPro" id="IPR052021">
    <property type="entry name" value="Type-I_RS_S_subunit"/>
</dbReference>
<evidence type="ECO:0000259" key="5">
    <source>
        <dbReference type="Pfam" id="PF01420"/>
    </source>
</evidence>
<reference evidence="6 7" key="1">
    <citation type="journal article" date="2013" name="PLoS ONE">
        <title>Lactobacillus paracasei comparative genomics: towards species pan-genome definition and exploitation of diversity.</title>
        <authorList>
            <person name="Smokvina T."/>
            <person name="Wels M."/>
            <person name="Polka J."/>
            <person name="Chervaux C."/>
            <person name="Brisse S."/>
            <person name="Boekhorst J."/>
            <person name="van Hylckama Vlieg J.E."/>
            <person name="Siezen R.J."/>
        </authorList>
    </citation>
    <scope>NUCLEOTIDE SEQUENCE [LARGE SCALE GENOMIC DNA]</scope>
    <source>
        <strain evidence="6 7">Lpp225</strain>
    </source>
</reference>
<dbReference type="PANTHER" id="PTHR30408">
    <property type="entry name" value="TYPE-1 RESTRICTION ENZYME ECOKI SPECIFICITY PROTEIN"/>
    <property type="match status" value="1"/>
</dbReference>
<dbReference type="EC" id="3.1.21.3" evidence="6"/>
<dbReference type="GO" id="GO:0009307">
    <property type="term" value="P:DNA restriction-modification system"/>
    <property type="evidence" value="ECO:0007669"/>
    <property type="project" value="UniProtKB-KW"/>
</dbReference>
<keyword evidence="2" id="KW-0680">Restriction system</keyword>
<dbReference type="InterPro" id="IPR044946">
    <property type="entry name" value="Restrct_endonuc_typeI_TRD_sf"/>
</dbReference>
<dbReference type="AlphaFoldDB" id="S2N5N5"/>
<dbReference type="PANTHER" id="PTHR30408:SF12">
    <property type="entry name" value="TYPE I RESTRICTION ENZYME MJAVIII SPECIFICITY SUBUNIT"/>
    <property type="match status" value="1"/>
</dbReference>
<organism evidence="6 7">
    <name type="scientific">Lacticaseibacillus paracasei subsp. paracasei Lpp225</name>
    <dbReference type="NCBI Taxonomy" id="1256225"/>
    <lineage>
        <taxon>Bacteria</taxon>
        <taxon>Bacillati</taxon>
        <taxon>Bacillota</taxon>
        <taxon>Bacilli</taxon>
        <taxon>Lactobacillales</taxon>
        <taxon>Lactobacillaceae</taxon>
        <taxon>Lacticaseibacillus</taxon>
    </lineage>
</organism>
<evidence type="ECO:0000256" key="1">
    <source>
        <dbReference type="ARBA" id="ARBA00010923"/>
    </source>
</evidence>
<feature type="coiled-coil region" evidence="4">
    <location>
        <begin position="389"/>
        <end position="416"/>
    </location>
</feature>
<dbReference type="PATRIC" id="fig|1256225.3.peg.3029"/>
<accession>S2N5N5</accession>
<dbReference type="GO" id="GO:0003677">
    <property type="term" value="F:DNA binding"/>
    <property type="evidence" value="ECO:0007669"/>
    <property type="project" value="UniProtKB-KW"/>
</dbReference>
<gene>
    <name evidence="6" type="ORF">Lpp225_2929</name>
</gene>
<proteinExistence type="inferred from homology"/>